<feature type="transmembrane region" description="Helical" evidence="6">
    <location>
        <begin position="156"/>
        <end position="176"/>
    </location>
</feature>
<evidence type="ECO:0000313" key="8">
    <source>
        <dbReference type="Proteomes" id="UP000019426"/>
    </source>
</evidence>
<protein>
    <submittedName>
        <fullName evidence="7">Cobalt ABC transporter permease CbiQ</fullName>
    </submittedName>
</protein>
<accession>W6S0B7</accession>
<evidence type="ECO:0000256" key="5">
    <source>
        <dbReference type="ARBA" id="ARBA00023136"/>
    </source>
</evidence>
<gene>
    <name evidence="7" type="primary">cbiQ</name>
    <name evidence="7" type="ORF">CM240_3239</name>
</gene>
<dbReference type="NCBIfam" id="TIGR02454">
    <property type="entry name" value="ECF_T_CbiQ"/>
    <property type="match status" value="1"/>
</dbReference>
<feature type="transmembrane region" description="Helical" evidence="6">
    <location>
        <begin position="71"/>
        <end position="93"/>
    </location>
</feature>
<dbReference type="InterPro" id="IPR003339">
    <property type="entry name" value="ABC/ECF_trnsptr_transmembrane"/>
</dbReference>
<dbReference type="HOGENOM" id="CLU_056469_5_0_9"/>
<comment type="subcellular location">
    <subcellularLocation>
        <location evidence="1">Cell membrane</location>
        <topology evidence="1">Multi-pass membrane protein</topology>
    </subcellularLocation>
</comment>
<dbReference type="Pfam" id="PF02361">
    <property type="entry name" value="CbiQ"/>
    <property type="match status" value="1"/>
</dbReference>
<dbReference type="eggNOG" id="COG0619">
    <property type="taxonomic scope" value="Bacteria"/>
</dbReference>
<evidence type="ECO:0000256" key="4">
    <source>
        <dbReference type="ARBA" id="ARBA00022989"/>
    </source>
</evidence>
<evidence type="ECO:0000313" key="7">
    <source>
        <dbReference type="EMBL" id="CDM70356.1"/>
    </source>
</evidence>
<reference evidence="7 8" key="1">
    <citation type="submission" date="2013-11" db="EMBL/GenBank/DDBJ databases">
        <title>Complete genome sequence of Clostridum sp. M2/40.</title>
        <authorList>
            <person name="Wibberg D."/>
            <person name="Puehler A."/>
            <person name="Schlueter A."/>
        </authorList>
    </citation>
    <scope>NUCLEOTIDE SEQUENCE [LARGE SCALE GENOMIC DNA]</scope>
    <source>
        <strain evidence="8">M2/40</strain>
    </source>
</reference>
<dbReference type="Proteomes" id="UP000019426">
    <property type="component" value="Chromosome M2/40_rep2"/>
</dbReference>
<keyword evidence="8" id="KW-1185">Reference proteome</keyword>
<dbReference type="GO" id="GO:0006824">
    <property type="term" value="P:cobalt ion transport"/>
    <property type="evidence" value="ECO:0007669"/>
    <property type="project" value="InterPro"/>
</dbReference>
<dbReference type="STRING" id="1216932.CM240_3239"/>
<evidence type="ECO:0000256" key="3">
    <source>
        <dbReference type="ARBA" id="ARBA00022692"/>
    </source>
</evidence>
<feature type="transmembrane region" description="Helical" evidence="6">
    <location>
        <begin position="245"/>
        <end position="262"/>
    </location>
</feature>
<dbReference type="InterPro" id="IPR052770">
    <property type="entry name" value="Cobalt_transport_CbiQ"/>
</dbReference>
<dbReference type="OrthoDB" id="9815246at2"/>
<evidence type="ECO:0000256" key="1">
    <source>
        <dbReference type="ARBA" id="ARBA00004651"/>
    </source>
</evidence>
<dbReference type="GO" id="GO:0043190">
    <property type="term" value="C:ATP-binding cassette (ABC) transporter complex"/>
    <property type="evidence" value="ECO:0007669"/>
    <property type="project" value="InterPro"/>
</dbReference>
<keyword evidence="5 6" id="KW-0472">Membrane</keyword>
<keyword evidence="2" id="KW-1003">Cell membrane</keyword>
<dbReference type="PATRIC" id="fig|1216932.3.peg.3213"/>
<keyword evidence="4 6" id="KW-1133">Transmembrane helix</keyword>
<keyword evidence="3 6" id="KW-0812">Transmembrane</keyword>
<proteinExistence type="predicted"/>
<dbReference type="InterPro" id="IPR012809">
    <property type="entry name" value="ECF_CbiQ"/>
</dbReference>
<dbReference type="AlphaFoldDB" id="W6S0B7"/>
<dbReference type="RefSeq" id="WP_044040524.1">
    <property type="nucleotide sequence ID" value="NZ_HG917869.1"/>
</dbReference>
<evidence type="ECO:0000256" key="6">
    <source>
        <dbReference type="SAM" id="Phobius"/>
    </source>
</evidence>
<sequence>MRTHKHNGINSIDYYSYISKINHWNPSFKIILGFSSLLICIIADSILISVYITIAMTFISIYKGKINIRNYLSLLKIPLTFMILSTIAITLSFSTKPIGEYNVNIYFFYLHSSNASILVAIKIIIKAFGAISSMYMVTLSTSTIEIISFLRRAHIPSIIIELMNMIYRFIFVLMDIHSKMKTSAKSRLGYVDFKTSCLSFGRTAGNLLILSIKKANGYYDAIESRCYNGEMLFLEEAKPLKISQLLYSVGYFILLIILWIITK</sequence>
<dbReference type="CDD" id="cd16914">
    <property type="entry name" value="EcfT"/>
    <property type="match status" value="1"/>
</dbReference>
<organism evidence="7 8">
    <name type="scientific">Clostridium bornimense</name>
    <dbReference type="NCBI Taxonomy" id="1216932"/>
    <lineage>
        <taxon>Bacteria</taxon>
        <taxon>Bacillati</taxon>
        <taxon>Bacillota</taxon>
        <taxon>Clostridia</taxon>
        <taxon>Eubacteriales</taxon>
        <taxon>Clostridiaceae</taxon>
        <taxon>Clostridium</taxon>
    </lineage>
</organism>
<name>W6S0B7_9CLOT</name>
<dbReference type="PANTHER" id="PTHR43723">
    <property type="entry name" value="COBALT TRANSPORT PROTEIN CBIQ"/>
    <property type="match status" value="1"/>
</dbReference>
<dbReference type="KEGG" id="clt:CM240_3239"/>
<dbReference type="PANTHER" id="PTHR43723:SF1">
    <property type="entry name" value="COBALT TRANSPORT PROTEIN CBIQ"/>
    <property type="match status" value="1"/>
</dbReference>
<dbReference type="EMBL" id="HG917869">
    <property type="protein sequence ID" value="CDM70356.1"/>
    <property type="molecule type" value="Genomic_DNA"/>
</dbReference>
<evidence type="ECO:0000256" key="2">
    <source>
        <dbReference type="ARBA" id="ARBA00022475"/>
    </source>
</evidence>
<feature type="transmembrane region" description="Helical" evidence="6">
    <location>
        <begin position="30"/>
        <end position="59"/>
    </location>
</feature>